<feature type="domain" description="Methyl-accepting transducer" evidence="8">
    <location>
        <begin position="297"/>
        <end position="394"/>
    </location>
</feature>
<dbReference type="Pfam" id="PF00015">
    <property type="entry name" value="MCPsignal"/>
    <property type="match status" value="1"/>
</dbReference>
<dbReference type="SUPFAM" id="SSF58104">
    <property type="entry name" value="Methyl-accepting chemotaxis protein (MCP) signaling domain"/>
    <property type="match status" value="1"/>
</dbReference>
<keyword evidence="12" id="KW-1185">Reference proteome</keyword>
<dbReference type="GO" id="GO:0016020">
    <property type="term" value="C:membrane"/>
    <property type="evidence" value="ECO:0007669"/>
    <property type="project" value="UniProtKB-SubCell"/>
</dbReference>
<dbReference type="PANTHER" id="PTHR32089">
    <property type="entry name" value="METHYL-ACCEPTING CHEMOTAXIS PROTEIN MCPB"/>
    <property type="match status" value="1"/>
</dbReference>
<keyword evidence="3" id="KW-1133">Transmembrane helix</keyword>
<dbReference type="InterPro" id="IPR035965">
    <property type="entry name" value="PAS-like_dom_sf"/>
</dbReference>
<keyword evidence="5 7" id="KW-0807">Transducer</keyword>
<dbReference type="GO" id="GO:0007165">
    <property type="term" value="P:signal transduction"/>
    <property type="evidence" value="ECO:0007669"/>
    <property type="project" value="UniProtKB-KW"/>
</dbReference>
<dbReference type="InterPro" id="IPR004089">
    <property type="entry name" value="MCPsignal_dom"/>
</dbReference>
<feature type="domain" description="PAC" evidence="10">
    <location>
        <begin position="135"/>
        <end position="187"/>
    </location>
</feature>
<evidence type="ECO:0000256" key="5">
    <source>
        <dbReference type="ARBA" id="ARBA00023224"/>
    </source>
</evidence>
<dbReference type="GO" id="GO:0004888">
    <property type="term" value="F:transmembrane signaling receptor activity"/>
    <property type="evidence" value="ECO:0007669"/>
    <property type="project" value="InterPro"/>
</dbReference>
<dbReference type="Gene3D" id="1.10.287.950">
    <property type="entry name" value="Methyl-accepting chemotaxis protein"/>
    <property type="match status" value="1"/>
</dbReference>
<accession>A0A2A2I6J5</accession>
<dbReference type="SMART" id="SM00091">
    <property type="entry name" value="PAS"/>
    <property type="match status" value="2"/>
</dbReference>
<evidence type="ECO:0000259" key="8">
    <source>
        <dbReference type="PROSITE" id="PS50111"/>
    </source>
</evidence>
<evidence type="ECO:0000313" key="12">
    <source>
        <dbReference type="Proteomes" id="UP000218332"/>
    </source>
</evidence>
<dbReference type="EMBL" id="NMPM01000018">
    <property type="protein sequence ID" value="PAV26663.1"/>
    <property type="molecule type" value="Genomic_DNA"/>
</dbReference>
<dbReference type="NCBIfam" id="TIGR00229">
    <property type="entry name" value="sensory_box"/>
    <property type="match status" value="1"/>
</dbReference>
<comment type="caution">
    <text evidence="11">The sequence shown here is derived from an EMBL/GenBank/DDBJ whole genome shotgun (WGS) entry which is preliminary data.</text>
</comment>
<name>A0A2A2I6J5_9GAMM</name>
<evidence type="ECO:0000313" key="11">
    <source>
        <dbReference type="EMBL" id="PAV26663.1"/>
    </source>
</evidence>
<reference evidence="11 12" key="1">
    <citation type="submission" date="2017-07" db="EMBL/GenBank/DDBJ databases">
        <title>Tamlnaduibacter salinus (Mi-7) genome sequencing.</title>
        <authorList>
            <person name="Verma A."/>
            <person name="Krishnamurthi S."/>
        </authorList>
    </citation>
    <scope>NUCLEOTIDE SEQUENCE [LARGE SCALE GENOMIC DNA]</scope>
    <source>
        <strain evidence="11 12">Mi-7</strain>
    </source>
</reference>
<dbReference type="AlphaFoldDB" id="A0A2A2I6J5"/>
<dbReference type="CDD" id="cd00130">
    <property type="entry name" value="PAS"/>
    <property type="match status" value="1"/>
</dbReference>
<dbReference type="Proteomes" id="UP000218332">
    <property type="component" value="Unassembled WGS sequence"/>
</dbReference>
<dbReference type="SMART" id="SM00283">
    <property type="entry name" value="MA"/>
    <property type="match status" value="1"/>
</dbReference>
<dbReference type="PROSITE" id="PS50111">
    <property type="entry name" value="CHEMOTAXIS_TRANSDUC_2"/>
    <property type="match status" value="1"/>
</dbReference>
<evidence type="ECO:0000256" key="4">
    <source>
        <dbReference type="ARBA" id="ARBA00023136"/>
    </source>
</evidence>
<keyword evidence="2" id="KW-0812">Transmembrane</keyword>
<dbReference type="Pfam" id="PF13426">
    <property type="entry name" value="PAS_9"/>
    <property type="match status" value="1"/>
</dbReference>
<sequence length="394" mass="43741">MPVVVCIQFPLAFSVECRITKSGDSVWIHANYNPIRGPEGELRKVVKFATDITAQEQQRREFEMLSTVANETDNAVLITDTSRHIEYANQGFETMTGYSPDEIKGQRVRDVLVGPRTDPTTRQRIEAELDRPEAFYDEIEVHCKDGSPLWISVTSNPVRDSDGHHSGYIAILADISEVKSVALDSQARFDAISRTNLLAEWNNQDQLTHLNDYPESVLGFSREDVKNAMTSWKALLNHDAQQQVSEGHSITRDLTLTIGSRHLGLAATFIGVRDLHDEVHKIILYGTDITDRLEVRETSERVMKELIESGNRISGMVSSINGIAEQTNLLALNAAIEAARAGELGRGFAVVADEVRNLAARAGRSAGEINDVVSENQSLMKQLSDSLARLNEED</sequence>
<dbReference type="PROSITE" id="PS50112">
    <property type="entry name" value="PAS"/>
    <property type="match status" value="1"/>
</dbReference>
<dbReference type="InterPro" id="IPR000700">
    <property type="entry name" value="PAS-assoc_C"/>
</dbReference>
<dbReference type="InterPro" id="IPR001610">
    <property type="entry name" value="PAC"/>
</dbReference>
<evidence type="ECO:0000259" key="9">
    <source>
        <dbReference type="PROSITE" id="PS50112"/>
    </source>
</evidence>
<evidence type="ECO:0000259" key="10">
    <source>
        <dbReference type="PROSITE" id="PS50113"/>
    </source>
</evidence>
<evidence type="ECO:0000256" key="7">
    <source>
        <dbReference type="PROSITE-ProRule" id="PRU00284"/>
    </source>
</evidence>
<keyword evidence="4" id="KW-0472">Membrane</keyword>
<dbReference type="GO" id="GO:0006935">
    <property type="term" value="P:chemotaxis"/>
    <property type="evidence" value="ECO:0007669"/>
    <property type="project" value="InterPro"/>
</dbReference>
<feature type="domain" description="PAC" evidence="10">
    <location>
        <begin position="9"/>
        <end position="64"/>
    </location>
</feature>
<comment type="similarity">
    <text evidence="6">Belongs to the methyl-accepting chemotaxis (MCP) protein family.</text>
</comment>
<dbReference type="PROSITE" id="PS50113">
    <property type="entry name" value="PAC"/>
    <property type="match status" value="2"/>
</dbReference>
<evidence type="ECO:0000256" key="6">
    <source>
        <dbReference type="ARBA" id="ARBA00029447"/>
    </source>
</evidence>
<dbReference type="SMART" id="SM00086">
    <property type="entry name" value="PAC"/>
    <property type="match status" value="2"/>
</dbReference>
<evidence type="ECO:0000256" key="3">
    <source>
        <dbReference type="ARBA" id="ARBA00022989"/>
    </source>
</evidence>
<dbReference type="PANTHER" id="PTHR32089:SF112">
    <property type="entry name" value="LYSOZYME-LIKE PROTEIN-RELATED"/>
    <property type="match status" value="1"/>
</dbReference>
<comment type="subcellular location">
    <subcellularLocation>
        <location evidence="1">Membrane</location>
    </subcellularLocation>
</comment>
<dbReference type="SUPFAM" id="SSF55785">
    <property type="entry name" value="PYP-like sensor domain (PAS domain)"/>
    <property type="match status" value="2"/>
</dbReference>
<gene>
    <name evidence="11" type="ORF">CF392_04685</name>
</gene>
<dbReference type="PRINTS" id="PR00260">
    <property type="entry name" value="CHEMTRNSDUCR"/>
</dbReference>
<evidence type="ECO:0000256" key="2">
    <source>
        <dbReference type="ARBA" id="ARBA00022692"/>
    </source>
</evidence>
<evidence type="ECO:0000256" key="1">
    <source>
        <dbReference type="ARBA" id="ARBA00004370"/>
    </source>
</evidence>
<protein>
    <submittedName>
        <fullName evidence="11">Diguanylate cyclase</fullName>
    </submittedName>
</protein>
<proteinExistence type="inferred from homology"/>
<feature type="domain" description="PAS" evidence="9">
    <location>
        <begin position="61"/>
        <end position="132"/>
    </location>
</feature>
<dbReference type="Gene3D" id="3.30.450.20">
    <property type="entry name" value="PAS domain"/>
    <property type="match status" value="2"/>
</dbReference>
<dbReference type="InterPro" id="IPR004090">
    <property type="entry name" value="Chemotax_Me-accpt_rcpt"/>
</dbReference>
<organism evidence="11 12">
    <name type="scientific">Tamilnaduibacter salinus</name>
    <dbReference type="NCBI Taxonomy" id="1484056"/>
    <lineage>
        <taxon>Bacteria</taxon>
        <taxon>Pseudomonadati</taxon>
        <taxon>Pseudomonadota</taxon>
        <taxon>Gammaproteobacteria</taxon>
        <taxon>Pseudomonadales</taxon>
        <taxon>Marinobacteraceae</taxon>
        <taxon>Tamilnaduibacter</taxon>
    </lineage>
</organism>
<dbReference type="InterPro" id="IPR000014">
    <property type="entry name" value="PAS"/>
</dbReference>